<gene>
    <name evidence="1" type="ORF">DPMN_175291</name>
</gene>
<evidence type="ECO:0000313" key="2">
    <source>
        <dbReference type="Proteomes" id="UP000828390"/>
    </source>
</evidence>
<organism evidence="1 2">
    <name type="scientific">Dreissena polymorpha</name>
    <name type="common">Zebra mussel</name>
    <name type="synonym">Mytilus polymorpha</name>
    <dbReference type="NCBI Taxonomy" id="45954"/>
    <lineage>
        <taxon>Eukaryota</taxon>
        <taxon>Metazoa</taxon>
        <taxon>Spiralia</taxon>
        <taxon>Lophotrochozoa</taxon>
        <taxon>Mollusca</taxon>
        <taxon>Bivalvia</taxon>
        <taxon>Autobranchia</taxon>
        <taxon>Heteroconchia</taxon>
        <taxon>Euheterodonta</taxon>
        <taxon>Imparidentia</taxon>
        <taxon>Neoheterodontei</taxon>
        <taxon>Myida</taxon>
        <taxon>Dreissenoidea</taxon>
        <taxon>Dreissenidae</taxon>
        <taxon>Dreissena</taxon>
    </lineage>
</organism>
<dbReference type="EMBL" id="JAIWYP010000009">
    <property type="protein sequence ID" value="KAH3773920.1"/>
    <property type="molecule type" value="Genomic_DNA"/>
</dbReference>
<reference evidence="1" key="2">
    <citation type="submission" date="2020-11" db="EMBL/GenBank/DDBJ databases">
        <authorList>
            <person name="McCartney M.A."/>
            <person name="Auch B."/>
            <person name="Kono T."/>
            <person name="Mallez S."/>
            <person name="Becker A."/>
            <person name="Gohl D.M."/>
            <person name="Silverstein K.A.T."/>
            <person name="Koren S."/>
            <person name="Bechman K.B."/>
            <person name="Herman A."/>
            <person name="Abrahante J.E."/>
            <person name="Garbe J."/>
        </authorList>
    </citation>
    <scope>NUCLEOTIDE SEQUENCE</scope>
    <source>
        <strain evidence="1">Duluth1</strain>
        <tissue evidence="1">Whole animal</tissue>
    </source>
</reference>
<dbReference type="Proteomes" id="UP000828390">
    <property type="component" value="Unassembled WGS sequence"/>
</dbReference>
<proteinExistence type="predicted"/>
<dbReference type="SUPFAM" id="SSF57414">
    <property type="entry name" value="Hairpin loop containing domain-like"/>
    <property type="match status" value="1"/>
</dbReference>
<protein>
    <submittedName>
        <fullName evidence="1">Uncharacterized protein</fullName>
    </submittedName>
</protein>
<accession>A0A9D4E7K7</accession>
<evidence type="ECO:0000313" key="1">
    <source>
        <dbReference type="EMBL" id="KAH3773920.1"/>
    </source>
</evidence>
<sequence length="78" mass="9031">MAYADSFVHANNLETINNIPLEDWYNRCCNKISFTCRAVEYMGNNCILSNVTANDNGANFARDTLREYNVLYHQRDFA</sequence>
<name>A0A9D4E7K7_DREPO</name>
<reference evidence="1" key="1">
    <citation type="journal article" date="2019" name="bioRxiv">
        <title>The Genome of the Zebra Mussel, Dreissena polymorpha: A Resource for Invasive Species Research.</title>
        <authorList>
            <person name="McCartney M.A."/>
            <person name="Auch B."/>
            <person name="Kono T."/>
            <person name="Mallez S."/>
            <person name="Zhang Y."/>
            <person name="Obille A."/>
            <person name="Becker A."/>
            <person name="Abrahante J.E."/>
            <person name="Garbe J."/>
            <person name="Badalamenti J.P."/>
            <person name="Herman A."/>
            <person name="Mangelson H."/>
            <person name="Liachko I."/>
            <person name="Sullivan S."/>
            <person name="Sone E.D."/>
            <person name="Koren S."/>
            <person name="Silverstein K.A.T."/>
            <person name="Beckman K.B."/>
            <person name="Gohl D.M."/>
        </authorList>
    </citation>
    <scope>NUCLEOTIDE SEQUENCE</scope>
    <source>
        <strain evidence="1">Duluth1</strain>
        <tissue evidence="1">Whole animal</tissue>
    </source>
</reference>
<keyword evidence="2" id="KW-1185">Reference proteome</keyword>
<comment type="caution">
    <text evidence="1">The sequence shown here is derived from an EMBL/GenBank/DDBJ whole genome shotgun (WGS) entry which is preliminary data.</text>
</comment>
<dbReference type="AlphaFoldDB" id="A0A9D4E7K7"/>